<keyword evidence="7 8" id="KW-0092">Biotin</keyword>
<dbReference type="Pfam" id="PF00364">
    <property type="entry name" value="Biotin_lipoyl"/>
    <property type="match status" value="1"/>
</dbReference>
<dbReference type="PROSITE" id="PS50968">
    <property type="entry name" value="BIOTINYL_LIPOYL"/>
    <property type="match status" value="1"/>
</dbReference>
<dbReference type="Proteomes" id="UP000466388">
    <property type="component" value="Unassembled WGS sequence"/>
</dbReference>
<proteinExistence type="predicted"/>
<dbReference type="UniPathway" id="UPA00094"/>
<sequence length="160" mass="17474">MTLEEIQAIIKQINDSDIREINLDYQDIHLYLNKNKTSHRDATASSILPSPAGTTQAPRVQSEAVVASESAEPKASAAPIDNSETIKAPLVGVIYLQPAPDKPAYKQVGDHVSVGEVVCVIEAMKMMTEIKSKVEGTISEVLVKNEEVVEFDQPLFKVTK</sequence>
<evidence type="ECO:0000256" key="5">
    <source>
        <dbReference type="ARBA" id="ARBA00023098"/>
    </source>
</evidence>
<keyword evidence="3 8" id="KW-0444">Lipid biosynthesis</keyword>
<dbReference type="AlphaFoldDB" id="A0A7X2XU73"/>
<dbReference type="PRINTS" id="PR01071">
    <property type="entry name" value="ACOABIOTINCC"/>
</dbReference>
<evidence type="ECO:0000256" key="1">
    <source>
        <dbReference type="ARBA" id="ARBA00005194"/>
    </source>
</evidence>
<dbReference type="NCBIfam" id="TIGR00531">
    <property type="entry name" value="BCCP"/>
    <property type="match status" value="1"/>
</dbReference>
<keyword evidence="4 8" id="KW-0276">Fatty acid metabolism</keyword>
<dbReference type="InterPro" id="IPR001249">
    <property type="entry name" value="AcCoA_biotinCC"/>
</dbReference>
<feature type="domain" description="Lipoyl-binding" evidence="9">
    <location>
        <begin position="83"/>
        <end position="159"/>
    </location>
</feature>
<dbReference type="GO" id="GO:0006633">
    <property type="term" value="P:fatty acid biosynthetic process"/>
    <property type="evidence" value="ECO:0007669"/>
    <property type="project" value="UniProtKB-UniPathway"/>
</dbReference>
<dbReference type="GO" id="GO:0003989">
    <property type="term" value="F:acetyl-CoA carboxylase activity"/>
    <property type="evidence" value="ECO:0007669"/>
    <property type="project" value="InterPro"/>
</dbReference>
<keyword evidence="6 8" id="KW-0275">Fatty acid biosynthesis</keyword>
<keyword evidence="11" id="KW-1185">Reference proteome</keyword>
<reference evidence="10 11" key="1">
    <citation type="submission" date="2019-11" db="EMBL/GenBank/DDBJ databases">
        <title>Lactobacillus sp. nov. CRM56-3, isolated from fermented tea leaves.</title>
        <authorList>
            <person name="Phuengjayaem S."/>
            <person name="Tanasupawat S."/>
        </authorList>
    </citation>
    <scope>NUCLEOTIDE SEQUENCE [LARGE SCALE GENOMIC DNA]</scope>
    <source>
        <strain evidence="10 11">CRM56-3</strain>
    </source>
</reference>
<comment type="function">
    <text evidence="8">This protein is a component of the acetyl coenzyme A carboxylase complex; first, biotin carboxylase catalyzes the carboxylation of the carrier protein and then the transcarboxylase transfers the carboxyl group to form malonyl-CoA.</text>
</comment>
<dbReference type="InterPro" id="IPR000089">
    <property type="entry name" value="Biotin_lipoyl"/>
</dbReference>
<evidence type="ECO:0000256" key="7">
    <source>
        <dbReference type="ARBA" id="ARBA00023267"/>
    </source>
</evidence>
<dbReference type="InterPro" id="IPR050709">
    <property type="entry name" value="Biotin_Carboxyl_Carrier/Decarb"/>
</dbReference>
<evidence type="ECO:0000256" key="4">
    <source>
        <dbReference type="ARBA" id="ARBA00022832"/>
    </source>
</evidence>
<name>A0A7X2XU73_9LACO</name>
<gene>
    <name evidence="10" type="primary">accB</name>
    <name evidence="10" type="ORF">GM612_00205</name>
</gene>
<comment type="pathway">
    <text evidence="1 8">Lipid metabolism; fatty acid biosynthesis.</text>
</comment>
<evidence type="ECO:0000256" key="3">
    <source>
        <dbReference type="ARBA" id="ARBA00022516"/>
    </source>
</evidence>
<dbReference type="GO" id="GO:0009317">
    <property type="term" value="C:acetyl-CoA carboxylase complex"/>
    <property type="evidence" value="ECO:0007669"/>
    <property type="project" value="InterPro"/>
</dbReference>
<organism evidence="10 11">
    <name type="scientific">Secundilactobacillus folii</name>
    <dbReference type="NCBI Taxonomy" id="2678357"/>
    <lineage>
        <taxon>Bacteria</taxon>
        <taxon>Bacillati</taxon>
        <taxon>Bacillota</taxon>
        <taxon>Bacilli</taxon>
        <taxon>Lactobacillales</taxon>
        <taxon>Lactobacillaceae</taxon>
        <taxon>Secundilactobacillus</taxon>
    </lineage>
</organism>
<comment type="caution">
    <text evidence="10">The sequence shown here is derived from an EMBL/GenBank/DDBJ whole genome shotgun (WGS) entry which is preliminary data.</text>
</comment>
<dbReference type="InterPro" id="IPR001882">
    <property type="entry name" value="Biotin_BS"/>
</dbReference>
<protein>
    <recommendedName>
        <fullName evidence="2 8">Biotin carboxyl carrier protein of acetyl-CoA carboxylase</fullName>
    </recommendedName>
</protein>
<dbReference type="CDD" id="cd06850">
    <property type="entry name" value="biotinyl_domain"/>
    <property type="match status" value="1"/>
</dbReference>
<dbReference type="SUPFAM" id="SSF51230">
    <property type="entry name" value="Single hybrid motif"/>
    <property type="match status" value="1"/>
</dbReference>
<evidence type="ECO:0000256" key="2">
    <source>
        <dbReference type="ARBA" id="ARBA00017562"/>
    </source>
</evidence>
<dbReference type="InterPro" id="IPR011053">
    <property type="entry name" value="Single_hybrid_motif"/>
</dbReference>
<evidence type="ECO:0000313" key="10">
    <source>
        <dbReference type="EMBL" id="MTV81073.1"/>
    </source>
</evidence>
<dbReference type="EMBL" id="WNJO01000001">
    <property type="protein sequence ID" value="MTV81073.1"/>
    <property type="molecule type" value="Genomic_DNA"/>
</dbReference>
<accession>A0A7X2XU73</accession>
<keyword evidence="5 8" id="KW-0443">Lipid metabolism</keyword>
<dbReference type="RefSeq" id="WP_155430376.1">
    <property type="nucleotide sequence ID" value="NZ_WNJO01000001.1"/>
</dbReference>
<evidence type="ECO:0000256" key="6">
    <source>
        <dbReference type="ARBA" id="ARBA00023160"/>
    </source>
</evidence>
<dbReference type="PANTHER" id="PTHR45266">
    <property type="entry name" value="OXALOACETATE DECARBOXYLASE ALPHA CHAIN"/>
    <property type="match status" value="1"/>
</dbReference>
<dbReference type="Gene3D" id="2.40.50.100">
    <property type="match status" value="1"/>
</dbReference>
<evidence type="ECO:0000259" key="9">
    <source>
        <dbReference type="PROSITE" id="PS50968"/>
    </source>
</evidence>
<evidence type="ECO:0000313" key="11">
    <source>
        <dbReference type="Proteomes" id="UP000466388"/>
    </source>
</evidence>
<dbReference type="PANTHER" id="PTHR45266:SF3">
    <property type="entry name" value="OXALOACETATE DECARBOXYLASE ALPHA CHAIN"/>
    <property type="match status" value="1"/>
</dbReference>
<dbReference type="PROSITE" id="PS00188">
    <property type="entry name" value="BIOTIN"/>
    <property type="match status" value="1"/>
</dbReference>
<evidence type="ECO:0000256" key="8">
    <source>
        <dbReference type="RuleBase" id="RU364072"/>
    </source>
</evidence>